<dbReference type="InterPro" id="IPR036086">
    <property type="entry name" value="ParB/Sulfiredoxin_sf"/>
</dbReference>
<dbReference type="AlphaFoldDB" id="A0A5A5S8I3"/>
<dbReference type="InterPro" id="IPR003115">
    <property type="entry name" value="ParB_N"/>
</dbReference>
<name>A0A5A5S8I3_MICAE</name>
<evidence type="ECO:0000313" key="3">
    <source>
        <dbReference type="EMBL" id="GCA80906.1"/>
    </source>
</evidence>
<dbReference type="RefSeq" id="WP_149976324.1">
    <property type="nucleotide sequence ID" value="NZ_BHVQ01000039.1"/>
</dbReference>
<protein>
    <recommendedName>
        <fullName evidence="2">ParB-like N-terminal domain-containing protein</fullName>
    </recommendedName>
</protein>
<dbReference type="EMBL" id="BHVQ01000039">
    <property type="protein sequence ID" value="GCA80906.1"/>
    <property type="molecule type" value="Genomic_DNA"/>
</dbReference>
<feature type="region of interest" description="Disordered" evidence="1">
    <location>
        <begin position="335"/>
        <end position="377"/>
    </location>
</feature>
<dbReference type="SUPFAM" id="SSF110849">
    <property type="entry name" value="ParB/Sulfiredoxin"/>
    <property type="match status" value="1"/>
</dbReference>
<proteinExistence type="predicted"/>
<gene>
    <name evidence="3" type="ORF">MiTs_02915</name>
</gene>
<evidence type="ECO:0000256" key="1">
    <source>
        <dbReference type="SAM" id="MobiDB-lite"/>
    </source>
</evidence>
<accession>A0A5A5S8I3</accession>
<sequence length="495" mass="55596">MELPRNEEEEIIGERLRRIEAELTQTAGEKRKKKADLQYLSDLRDDLRAYLNLTVGQAVTDGKRLGVIAQLSLPSVGLPVVWVSWYASVPVPERPNRLKDEPFLCDLKVGDTVTINGNHPEAAGKTFEVREFKGNGWILTTDNRLFHCEFFLSCDLIPEPHLTKSDREDPAPEYLTIALIRTDGGTQPRATINQLTVAEYAEDMRSGDRFPPVLVFWDGGDYWLADGFHRLLAAQSLELPAIAVNIRRGTRRDAILYSVGANAHHGLRRSHTDKRRAVLMLLQDGEWSRYSNNRIAKLCFVSADLVNRLRLSLNDSLSERQRIYQTKHGTVSTMDTTNIGRHRKSLSEKEDGTLTEKSLSEDQTLTEKSLSEDGSVKSTRLTVGNSVTVTGEHPRKGQTGEITALPNPYAAIILFDDGNREMLGSDFLSSKTIDVAAKFQVKEGLNYRVGNGCEWYVRVEQATWERLLGYRNRVGTATIDGAIKRMLESIENSPP</sequence>
<dbReference type="CDD" id="cd16387">
    <property type="entry name" value="ParB_N_Srx"/>
    <property type="match status" value="1"/>
</dbReference>
<feature type="compositionally biased region" description="Basic and acidic residues" evidence="1">
    <location>
        <begin position="345"/>
        <end position="360"/>
    </location>
</feature>
<dbReference type="SMART" id="SM00470">
    <property type="entry name" value="ParB"/>
    <property type="match status" value="1"/>
</dbReference>
<dbReference type="Gene3D" id="3.90.1530.10">
    <property type="entry name" value="Conserved hypothetical protein from pyrococcus furiosus pfu- 392566-001, ParB domain"/>
    <property type="match status" value="1"/>
</dbReference>
<dbReference type="Proteomes" id="UP000324689">
    <property type="component" value="Unassembled WGS sequence"/>
</dbReference>
<organism evidence="3 4">
    <name type="scientific">Microcystis aeruginosa NIES-2521</name>
    <dbReference type="NCBI Taxonomy" id="2303983"/>
    <lineage>
        <taxon>Bacteria</taxon>
        <taxon>Bacillati</taxon>
        <taxon>Cyanobacteriota</taxon>
        <taxon>Cyanophyceae</taxon>
        <taxon>Oscillatoriophycideae</taxon>
        <taxon>Chroococcales</taxon>
        <taxon>Microcystaceae</taxon>
        <taxon>Microcystis</taxon>
    </lineage>
</organism>
<dbReference type="Pfam" id="PF02195">
    <property type="entry name" value="ParB_N"/>
    <property type="match status" value="1"/>
</dbReference>
<reference evidence="3 4" key="1">
    <citation type="submission" date="2018-09" db="EMBL/GenBank/DDBJ databases">
        <title>Evolutionary history of phycoerythrin pigmentation in the water bloom-forming cyanobacterium Microcystis aeruginosa.</title>
        <authorList>
            <person name="Tanabe Y."/>
            <person name="Tanabe Y."/>
            <person name="Yamaguchi H."/>
        </authorList>
    </citation>
    <scope>NUCLEOTIDE SEQUENCE [LARGE SCALE GENOMIC DNA]</scope>
    <source>
        <strain evidence="3 4">NIES-2521</strain>
    </source>
</reference>
<evidence type="ECO:0000259" key="2">
    <source>
        <dbReference type="SMART" id="SM00470"/>
    </source>
</evidence>
<evidence type="ECO:0000313" key="4">
    <source>
        <dbReference type="Proteomes" id="UP000324689"/>
    </source>
</evidence>
<comment type="caution">
    <text evidence="3">The sequence shown here is derived from an EMBL/GenBank/DDBJ whole genome shotgun (WGS) entry which is preliminary data.</text>
</comment>
<feature type="domain" description="ParB-like N-terminal" evidence="2">
    <location>
        <begin position="173"/>
        <end position="263"/>
    </location>
</feature>